<name>A0A2S8BNH0_9MYCO</name>
<comment type="caution">
    <text evidence="1">The sequence shown here is derived from an EMBL/GenBank/DDBJ whole genome shotgun (WGS) entry which is preliminary data.</text>
</comment>
<accession>A0A2S8BNH0</accession>
<dbReference type="Proteomes" id="UP000238296">
    <property type="component" value="Unassembled WGS sequence"/>
</dbReference>
<dbReference type="EMBL" id="PPEA01000241">
    <property type="protein sequence ID" value="PQM48106.1"/>
    <property type="molecule type" value="Genomic_DNA"/>
</dbReference>
<gene>
    <name evidence="1" type="ORF">C1Y40_01672</name>
</gene>
<sequence length="67" mass="6515">MSFHADVDGGVADGVLVSGVAKSEVSVRATSSATDTTNAIAATMVVTPTTQGQRGCAWSPSTSSGAG</sequence>
<evidence type="ECO:0000313" key="1">
    <source>
        <dbReference type="EMBL" id="PQM48106.1"/>
    </source>
</evidence>
<proteinExistence type="predicted"/>
<evidence type="ECO:0000313" key="2">
    <source>
        <dbReference type="Proteomes" id="UP000238296"/>
    </source>
</evidence>
<reference evidence="1 2" key="1">
    <citation type="journal article" date="2017" name="Int. J. Syst. Evol. Microbiol.">
        <title>Mycobacterium talmoniae sp. nov., a slowly growing mycobacterium isolated from human respiratory samples.</title>
        <authorList>
            <person name="Davidson R.M."/>
            <person name="DeGroote M.A."/>
            <person name="Marola J.L."/>
            <person name="Buss S."/>
            <person name="Jones V."/>
            <person name="McNeil M.R."/>
            <person name="Freifeld A.G."/>
            <person name="Elaine Epperson L."/>
            <person name="Hasan N.A."/>
            <person name="Jackson M."/>
            <person name="Iwen P.C."/>
            <person name="Salfinger M."/>
            <person name="Strong M."/>
        </authorList>
    </citation>
    <scope>NUCLEOTIDE SEQUENCE [LARGE SCALE GENOMIC DNA]</scope>
    <source>
        <strain evidence="1 2">ATCC BAA-2683</strain>
    </source>
</reference>
<dbReference type="AlphaFoldDB" id="A0A2S8BNH0"/>
<protein>
    <submittedName>
        <fullName evidence="1">Uncharacterized protein</fullName>
    </submittedName>
</protein>
<organism evidence="1 2">
    <name type="scientific">Mycobacterium talmoniae</name>
    <dbReference type="NCBI Taxonomy" id="1858794"/>
    <lineage>
        <taxon>Bacteria</taxon>
        <taxon>Bacillati</taxon>
        <taxon>Actinomycetota</taxon>
        <taxon>Actinomycetes</taxon>
        <taxon>Mycobacteriales</taxon>
        <taxon>Mycobacteriaceae</taxon>
        <taxon>Mycobacterium</taxon>
    </lineage>
</organism>